<accession>A0A6C0IFI8</accession>
<dbReference type="Pfam" id="PF01391">
    <property type="entry name" value="Collagen"/>
    <property type="match status" value="1"/>
</dbReference>
<name>A0A6C0IFI8_9ZZZZ</name>
<evidence type="ECO:0000256" key="1">
    <source>
        <dbReference type="SAM" id="MobiDB-lite"/>
    </source>
</evidence>
<evidence type="ECO:0000313" key="2">
    <source>
        <dbReference type="EMBL" id="QHT91255.1"/>
    </source>
</evidence>
<dbReference type="EMBL" id="MN740165">
    <property type="protein sequence ID" value="QHT91255.1"/>
    <property type="molecule type" value="Genomic_DNA"/>
</dbReference>
<feature type="region of interest" description="Disordered" evidence="1">
    <location>
        <begin position="45"/>
        <end position="102"/>
    </location>
</feature>
<protein>
    <recommendedName>
        <fullName evidence="3">Collagen triple helix containing protein</fullName>
    </recommendedName>
</protein>
<sequence>MTSVLFPPGSQYQSGNPLGREVRMLKIEVENLKKAIAELKATFVNPGSLSSGTPGLQGPPGPPGPPGPQGQKGEKGDTGPAGPAGPLTYIAMPSRPEQVNLS</sequence>
<dbReference type="InterPro" id="IPR008160">
    <property type="entry name" value="Collagen"/>
</dbReference>
<proteinExistence type="predicted"/>
<feature type="compositionally biased region" description="Pro residues" evidence="1">
    <location>
        <begin position="57"/>
        <end position="68"/>
    </location>
</feature>
<evidence type="ECO:0008006" key="3">
    <source>
        <dbReference type="Google" id="ProtNLM"/>
    </source>
</evidence>
<organism evidence="2">
    <name type="scientific">viral metagenome</name>
    <dbReference type="NCBI Taxonomy" id="1070528"/>
    <lineage>
        <taxon>unclassified sequences</taxon>
        <taxon>metagenomes</taxon>
        <taxon>organismal metagenomes</taxon>
    </lineage>
</organism>
<feature type="compositionally biased region" description="Low complexity" evidence="1">
    <location>
        <begin position="46"/>
        <end position="56"/>
    </location>
</feature>
<dbReference type="AlphaFoldDB" id="A0A6C0IFI8"/>
<reference evidence="2" key="1">
    <citation type="journal article" date="2020" name="Nature">
        <title>Giant virus diversity and host interactions through global metagenomics.</title>
        <authorList>
            <person name="Schulz F."/>
            <person name="Roux S."/>
            <person name="Paez-Espino D."/>
            <person name="Jungbluth S."/>
            <person name="Walsh D.A."/>
            <person name="Denef V.J."/>
            <person name="McMahon K.D."/>
            <person name="Konstantinidis K.T."/>
            <person name="Eloe-Fadrosh E.A."/>
            <person name="Kyrpides N.C."/>
            <person name="Woyke T."/>
        </authorList>
    </citation>
    <scope>NUCLEOTIDE SEQUENCE</scope>
    <source>
        <strain evidence="2">GVMAG-M-3300023184-77</strain>
    </source>
</reference>